<protein>
    <submittedName>
        <fullName evidence="2">Uncharacterized protein</fullName>
    </submittedName>
</protein>
<dbReference type="Proteomes" id="UP000031586">
    <property type="component" value="Unassembled WGS sequence"/>
</dbReference>
<organism evidence="2 3">
    <name type="scientific">Vibrio owensii CAIM 1854 = LMG 25443</name>
    <dbReference type="NCBI Taxonomy" id="1229493"/>
    <lineage>
        <taxon>Bacteria</taxon>
        <taxon>Pseudomonadati</taxon>
        <taxon>Pseudomonadota</taxon>
        <taxon>Gammaproteobacteria</taxon>
        <taxon>Vibrionales</taxon>
        <taxon>Vibrionaceae</taxon>
        <taxon>Vibrio</taxon>
    </lineage>
</organism>
<sequence length="258" mass="29799">MANKRNLFPISNFSNDLGKQLEKTYDQMDVMILSIYEEAKKVQEEYWSKVKGITKEIYDQNKSSIVKRSGDDLSAMTFVVYAPIIKLDSNGNSHSLGMYWGKAKYGHKTKSGNGDKKVQRKSDHVSMRKAPSPYMPGRYEASQFKFNDHNIWQREIVLSIETKLAELRTIIFKLNLSYSDLKTVLEDIDIAFKKNDPVEHSTLTTEAELLGELRKALHKFDMDPNRLTREQGQLLMNTPDSVLRNFDINPEIRDTYFG</sequence>
<accession>A0A0C1ZJ11</accession>
<dbReference type="AlphaFoldDB" id="A0A0C1ZJ11"/>
<reference evidence="2 3" key="1">
    <citation type="submission" date="2014-07" db="EMBL/GenBank/DDBJ databases">
        <title>Unique and conserved regions in Vibrio harveyi and related species in comparison with the shrimp pathogen Vibrio harveyi CAIM 1792.</title>
        <authorList>
            <person name="Espinoza-Valles I."/>
            <person name="Vora G."/>
            <person name="Leekitcharoenphon P."/>
            <person name="Ussery D."/>
            <person name="Hoj L."/>
            <person name="Gomez-Gil B."/>
        </authorList>
    </citation>
    <scope>NUCLEOTIDE SEQUENCE [LARGE SCALE GENOMIC DNA]</scope>
    <source>
        <strain evidence="3">CAIM 1854 / LMG 25443</strain>
    </source>
</reference>
<dbReference type="EMBL" id="JPRD01000015">
    <property type="protein sequence ID" value="KIF53206.1"/>
    <property type="molecule type" value="Genomic_DNA"/>
</dbReference>
<evidence type="ECO:0000313" key="2">
    <source>
        <dbReference type="EMBL" id="KIF53206.1"/>
    </source>
</evidence>
<gene>
    <name evidence="2" type="ORF">H735_09755</name>
</gene>
<evidence type="ECO:0000256" key="1">
    <source>
        <dbReference type="SAM" id="MobiDB-lite"/>
    </source>
</evidence>
<name>A0A0C1ZJ11_9VIBR</name>
<dbReference type="Pfam" id="PF19456">
    <property type="entry name" value="MobI"/>
    <property type="match status" value="1"/>
</dbReference>
<dbReference type="InterPro" id="IPR045809">
    <property type="entry name" value="MobI"/>
</dbReference>
<dbReference type="RefSeq" id="WP_020194393.1">
    <property type="nucleotide sequence ID" value="NZ_BAOH01000005.1"/>
</dbReference>
<comment type="caution">
    <text evidence="2">The sequence shown here is derived from an EMBL/GenBank/DDBJ whole genome shotgun (WGS) entry which is preliminary data.</text>
</comment>
<proteinExistence type="predicted"/>
<dbReference type="PATRIC" id="fig|1229493.5.peg.1037"/>
<feature type="region of interest" description="Disordered" evidence="1">
    <location>
        <begin position="108"/>
        <end position="132"/>
    </location>
</feature>
<evidence type="ECO:0000313" key="3">
    <source>
        <dbReference type="Proteomes" id="UP000031586"/>
    </source>
</evidence>
<feature type="compositionally biased region" description="Basic and acidic residues" evidence="1">
    <location>
        <begin position="113"/>
        <end position="126"/>
    </location>
</feature>